<dbReference type="Proteomes" id="UP000240920">
    <property type="component" value="Segment"/>
</dbReference>
<accession>A0A1D8KJZ5</accession>
<dbReference type="Proteomes" id="UP000204537">
    <property type="component" value="Segment"/>
</dbReference>
<dbReference type="EMBL" id="KU686198">
    <property type="protein sequence ID" value="AOV58937.1"/>
    <property type="molecule type" value="Genomic_DNA"/>
</dbReference>
<evidence type="ECO:0000313" key="5">
    <source>
        <dbReference type="Proteomes" id="UP000240804"/>
    </source>
</evidence>
<evidence type="ECO:0000313" key="1">
    <source>
        <dbReference type="EMBL" id="AOV58697.1"/>
    </source>
</evidence>
<evidence type="ECO:0000313" key="3">
    <source>
        <dbReference type="EMBL" id="AOV59176.1"/>
    </source>
</evidence>
<sequence length="53" mass="6371">MPRSHLTKIDVESKVYKLKNYLYNGYKEKSGEWHEGANHTLNQVLDILNEFRY</sequence>
<reference evidence="4 5" key="1">
    <citation type="journal article" date="2016" name="Virology">
        <title>The genomic content and context of auxiliary metabolic genes in marine cyanomyoviruses.</title>
        <authorList>
            <person name="Crummett L.T."/>
            <person name="Puxty R.J."/>
            <person name="Weihe C."/>
            <person name="Marston M.F."/>
            <person name="Martiny J.B."/>
        </authorList>
    </citation>
    <scope>NUCLEOTIDE SEQUENCE [LARGE SCALE GENOMIC DNA]</scope>
    <source>
        <strain evidence="1">0808SB25</strain>
        <strain evidence="2">0910TB04</strain>
        <strain evidence="3">1010CC42</strain>
    </source>
</reference>
<dbReference type="EMBL" id="KU686199">
    <property type="protein sequence ID" value="AOV59176.1"/>
    <property type="molecule type" value="Genomic_DNA"/>
</dbReference>
<organism evidence="2 5">
    <name type="scientific">Synechococcus phage S-CAM3</name>
    <dbReference type="NCBI Taxonomy" id="1883366"/>
    <lineage>
        <taxon>Viruses</taxon>
        <taxon>Duplodnaviria</taxon>
        <taxon>Heunggongvirae</taxon>
        <taxon>Uroviricota</taxon>
        <taxon>Caudoviricetes</taxon>
        <taxon>Pantevenvirales</taxon>
        <taxon>Kyanoviridae</taxon>
        <taxon>Charybdisvirus</taxon>
        <taxon>Charybdisvirus scam3</taxon>
    </lineage>
</organism>
<evidence type="ECO:0000313" key="4">
    <source>
        <dbReference type="Proteomes" id="UP000204537"/>
    </source>
</evidence>
<keyword evidence="4" id="KW-1185">Reference proteome</keyword>
<gene>
    <name evidence="3" type="ORF">C421010_193</name>
    <name evidence="1" type="ORF">S250808_192</name>
    <name evidence="2" type="ORF">T040910_193</name>
</gene>
<dbReference type="GeneID" id="30306483"/>
<protein>
    <submittedName>
        <fullName evidence="2">Uncharacterized protein</fullName>
    </submittedName>
</protein>
<name>A0A1D8KJZ5_9CAUD</name>
<dbReference type="RefSeq" id="YP_009321456.1">
    <property type="nucleotide sequence ID" value="NC_031906.1"/>
</dbReference>
<evidence type="ECO:0000313" key="2">
    <source>
        <dbReference type="EMBL" id="AOV58937.1"/>
    </source>
</evidence>
<dbReference type="Proteomes" id="UP000240804">
    <property type="component" value="Segment"/>
</dbReference>
<dbReference type="EMBL" id="KU686197">
    <property type="protein sequence ID" value="AOV58697.1"/>
    <property type="molecule type" value="Genomic_DNA"/>
</dbReference>
<proteinExistence type="predicted"/>
<dbReference type="KEGG" id="vg:30306483"/>